<evidence type="ECO:0000256" key="3">
    <source>
        <dbReference type="ARBA" id="ARBA00022553"/>
    </source>
</evidence>
<dbReference type="Pfam" id="PF25323">
    <property type="entry name" value="6TM_PilS"/>
    <property type="match status" value="1"/>
</dbReference>
<dbReference type="PRINTS" id="PR00344">
    <property type="entry name" value="BCTRLSENSOR"/>
</dbReference>
<feature type="transmembrane region" description="Helical" evidence="4">
    <location>
        <begin position="75"/>
        <end position="93"/>
    </location>
</feature>
<dbReference type="PROSITE" id="PS50109">
    <property type="entry name" value="HIS_KIN"/>
    <property type="match status" value="1"/>
</dbReference>
<evidence type="ECO:0000256" key="1">
    <source>
        <dbReference type="ARBA" id="ARBA00000085"/>
    </source>
</evidence>
<keyword evidence="4" id="KW-0812">Transmembrane</keyword>
<dbReference type="Pfam" id="PF00512">
    <property type="entry name" value="HisKA"/>
    <property type="match status" value="1"/>
</dbReference>
<dbReference type="EC" id="2.7.13.3" evidence="2"/>
<dbReference type="InterPro" id="IPR003594">
    <property type="entry name" value="HATPase_dom"/>
</dbReference>
<keyword evidence="7" id="KW-1185">Reference proteome</keyword>
<feature type="transmembrane region" description="Helical" evidence="4">
    <location>
        <begin position="148"/>
        <end position="166"/>
    </location>
</feature>
<reference evidence="6" key="1">
    <citation type="submission" date="2022-07" db="EMBL/GenBank/DDBJ databases">
        <title>Alkalimarinus sp. nov., isolated from gut of a Alitta virens.</title>
        <authorList>
            <person name="Yang A.I."/>
            <person name="Shin N.-R."/>
        </authorList>
    </citation>
    <scope>NUCLEOTIDE SEQUENCE</scope>
    <source>
        <strain evidence="6">FA028</strain>
    </source>
</reference>
<evidence type="ECO:0000313" key="6">
    <source>
        <dbReference type="EMBL" id="UZW73886.1"/>
    </source>
</evidence>
<dbReference type="SMART" id="SM00388">
    <property type="entry name" value="HisKA"/>
    <property type="match status" value="1"/>
</dbReference>
<dbReference type="CDD" id="cd00082">
    <property type="entry name" value="HisKA"/>
    <property type="match status" value="1"/>
</dbReference>
<feature type="transmembrane region" description="Helical" evidence="4">
    <location>
        <begin position="48"/>
        <end position="68"/>
    </location>
</feature>
<dbReference type="SUPFAM" id="SSF47384">
    <property type="entry name" value="Homodimeric domain of signal transducing histidine kinase"/>
    <property type="match status" value="1"/>
</dbReference>
<dbReference type="Gene3D" id="3.30.565.10">
    <property type="entry name" value="Histidine kinase-like ATPase, C-terminal domain"/>
    <property type="match status" value="1"/>
</dbReference>
<dbReference type="InterPro" id="IPR005467">
    <property type="entry name" value="His_kinase_dom"/>
</dbReference>
<comment type="catalytic activity">
    <reaction evidence="1">
        <text>ATP + protein L-histidine = ADP + protein N-phospho-L-histidine.</text>
        <dbReference type="EC" id="2.7.13.3"/>
    </reaction>
</comment>
<dbReference type="RefSeq" id="WP_251811347.1">
    <property type="nucleotide sequence ID" value="NZ_CP101527.1"/>
</dbReference>
<keyword evidence="4" id="KW-1133">Transmembrane helix</keyword>
<keyword evidence="6" id="KW-0547">Nucleotide-binding</keyword>
<dbReference type="Proteomes" id="UP001164472">
    <property type="component" value="Chromosome"/>
</dbReference>
<dbReference type="KEGG" id="asem:NNL22_12700"/>
<dbReference type="InterPro" id="IPR036890">
    <property type="entry name" value="HATPase_C_sf"/>
</dbReference>
<feature type="transmembrane region" description="Helical" evidence="4">
    <location>
        <begin position="122"/>
        <end position="142"/>
    </location>
</feature>
<dbReference type="SMART" id="SM00387">
    <property type="entry name" value="HATPase_c"/>
    <property type="match status" value="1"/>
</dbReference>
<feature type="domain" description="Histidine kinase" evidence="5">
    <location>
        <begin position="307"/>
        <end position="503"/>
    </location>
</feature>
<protein>
    <recommendedName>
        <fullName evidence="2">histidine kinase</fullName>
        <ecNumber evidence="2">2.7.13.3</ecNumber>
    </recommendedName>
</protein>
<dbReference type="SUPFAM" id="SSF55874">
    <property type="entry name" value="ATPase domain of HSP90 chaperone/DNA topoisomerase II/histidine kinase"/>
    <property type="match status" value="1"/>
</dbReference>
<dbReference type="EMBL" id="CP101527">
    <property type="protein sequence ID" value="UZW73886.1"/>
    <property type="molecule type" value="Genomic_DNA"/>
</dbReference>
<dbReference type="InterPro" id="IPR004358">
    <property type="entry name" value="Sig_transdc_His_kin-like_C"/>
</dbReference>
<organism evidence="6 7">
    <name type="scientific">Alkalimarinus sediminis</name>
    <dbReference type="NCBI Taxonomy" id="1632866"/>
    <lineage>
        <taxon>Bacteria</taxon>
        <taxon>Pseudomonadati</taxon>
        <taxon>Pseudomonadota</taxon>
        <taxon>Gammaproteobacteria</taxon>
        <taxon>Alteromonadales</taxon>
        <taxon>Alteromonadaceae</taxon>
        <taxon>Alkalimarinus</taxon>
    </lineage>
</organism>
<dbReference type="PANTHER" id="PTHR43065:SF52">
    <property type="entry name" value="SENSOR PROTEIN KINASE PILS"/>
    <property type="match status" value="1"/>
</dbReference>
<dbReference type="Gene3D" id="1.10.287.130">
    <property type="match status" value="1"/>
</dbReference>
<feature type="transmembrane region" description="Helical" evidence="4">
    <location>
        <begin position="17"/>
        <end position="36"/>
    </location>
</feature>
<dbReference type="PANTHER" id="PTHR43065">
    <property type="entry name" value="SENSOR HISTIDINE KINASE"/>
    <property type="match status" value="1"/>
</dbReference>
<dbReference type="InterPro" id="IPR003661">
    <property type="entry name" value="HisK_dim/P_dom"/>
</dbReference>
<sequence>MEHSVQSLRLFRFYNHYRIVVSLILVGAVFFNISFIDPAQQKSALYQITTVCYVSINIFTAFILLAGFRAAPKHIITSIIFDIVILHLLMYASSGVQTGLGNLVVISVAAGNILIRGRIGTLFAALAALASLGIELNQVFNYDAKVDGVVRAGLLGIIYFAAAFLLQNISRRISQSEELAQVRAKNIIELEKLNHQIIQRMQTGIVVTDEFGNVRLLNQAALSLLNVDDERKLPPQLKQRQDLWRANPNIRTEPFKTSTSGTMLQANFTQLKKDTGSGILIFIEDTSKISQQAQQMKLASLGRLTAGIAHEIRNPLGAISHAAQLLAESDSLAPADLRMTDIIQRHSGRVNGIVESILQLSRRKQPEAIENDINEWLTKFFQDYTLSHSPTPEITLKLGSETPMARFDPSQIEQVVTNLVDNGLRYSEKVVGKPTLTVCSGINKRNHLAFIDIIDQGSGVSPENVDHLFEPFFTTESSGTGLGLYLSRELCESNQAQLNYYSNSQPKNVETVTDTHTNNEHNNLASEGTISETNNSGSRFRITFAHHKRII</sequence>
<accession>A0A9E8HP46</accession>
<dbReference type="InterPro" id="IPR036097">
    <property type="entry name" value="HisK_dim/P_sf"/>
</dbReference>
<dbReference type="GO" id="GO:0005524">
    <property type="term" value="F:ATP binding"/>
    <property type="evidence" value="ECO:0007669"/>
    <property type="project" value="UniProtKB-KW"/>
</dbReference>
<gene>
    <name evidence="6" type="ORF">NNL22_12700</name>
</gene>
<evidence type="ECO:0000256" key="2">
    <source>
        <dbReference type="ARBA" id="ARBA00012438"/>
    </source>
</evidence>
<dbReference type="GO" id="GO:0000155">
    <property type="term" value="F:phosphorelay sensor kinase activity"/>
    <property type="evidence" value="ECO:0007669"/>
    <property type="project" value="InterPro"/>
</dbReference>
<dbReference type="Gene3D" id="3.30.450.20">
    <property type="entry name" value="PAS domain"/>
    <property type="match status" value="1"/>
</dbReference>
<keyword evidence="4" id="KW-0472">Membrane</keyword>
<evidence type="ECO:0000259" key="5">
    <source>
        <dbReference type="PROSITE" id="PS50109"/>
    </source>
</evidence>
<dbReference type="Pfam" id="PF02518">
    <property type="entry name" value="HATPase_c"/>
    <property type="match status" value="1"/>
</dbReference>
<evidence type="ECO:0000256" key="4">
    <source>
        <dbReference type="SAM" id="Phobius"/>
    </source>
</evidence>
<evidence type="ECO:0000313" key="7">
    <source>
        <dbReference type="Proteomes" id="UP001164472"/>
    </source>
</evidence>
<name>A0A9E8HP46_9ALTE</name>
<proteinExistence type="predicted"/>
<keyword evidence="6" id="KW-0067">ATP-binding</keyword>
<dbReference type="AlphaFoldDB" id="A0A9E8HP46"/>
<keyword evidence="3" id="KW-0597">Phosphoprotein</keyword>